<reference evidence="1" key="1">
    <citation type="submission" date="2017-08" db="EMBL/GenBank/DDBJ databases">
        <authorList>
            <person name="Polle J.E."/>
            <person name="Barry K."/>
            <person name="Cushman J."/>
            <person name="Schmutz J."/>
            <person name="Tran D."/>
            <person name="Hathwaick L.T."/>
            <person name="Yim W.C."/>
            <person name="Jenkins J."/>
            <person name="Mckie-Krisberg Z.M."/>
            <person name="Prochnik S."/>
            <person name="Lindquist E."/>
            <person name="Dockter R.B."/>
            <person name="Adam C."/>
            <person name="Molina H."/>
            <person name="Bunkerborg J."/>
            <person name="Jin E."/>
            <person name="Buchheim M."/>
            <person name="Magnuson J."/>
        </authorList>
    </citation>
    <scope>NUCLEOTIDE SEQUENCE</scope>
    <source>
        <strain evidence="1">CCAP 19/18</strain>
    </source>
</reference>
<evidence type="ECO:0000313" key="1">
    <source>
        <dbReference type="EMBL" id="KAF5839820.1"/>
    </source>
</evidence>
<organism evidence="1 2">
    <name type="scientific">Dunaliella salina</name>
    <name type="common">Green alga</name>
    <name type="synonym">Protococcus salinus</name>
    <dbReference type="NCBI Taxonomy" id="3046"/>
    <lineage>
        <taxon>Eukaryota</taxon>
        <taxon>Viridiplantae</taxon>
        <taxon>Chlorophyta</taxon>
        <taxon>core chlorophytes</taxon>
        <taxon>Chlorophyceae</taxon>
        <taxon>CS clade</taxon>
        <taxon>Chlamydomonadales</taxon>
        <taxon>Dunaliellaceae</taxon>
        <taxon>Dunaliella</taxon>
    </lineage>
</organism>
<gene>
    <name evidence="1" type="ORF">DUNSADRAFT_18482</name>
</gene>
<accession>A0ABQ7GYY6</accession>
<dbReference type="Proteomes" id="UP000815325">
    <property type="component" value="Unassembled WGS sequence"/>
</dbReference>
<sequence length="143" mass="15991">MLLSGSCYRSPTSYDAVGPAEAVWQHAAVSSHHRCAAVSSQTHSMLLCHLFTDTTLLAVSCPSQTQRACHLKKVKKQRRRECIQALVCAHTLAGRVQQCALLLQHALLQPSFIWAPTCQHMCRHLLLQTWKSHKTHLTHCGPF</sequence>
<name>A0ABQ7GYY6_DUNSA</name>
<comment type="caution">
    <text evidence="1">The sequence shown here is derived from an EMBL/GenBank/DDBJ whole genome shotgun (WGS) entry which is preliminary data.</text>
</comment>
<evidence type="ECO:0000313" key="2">
    <source>
        <dbReference type="Proteomes" id="UP000815325"/>
    </source>
</evidence>
<keyword evidence="2" id="KW-1185">Reference proteome</keyword>
<protein>
    <submittedName>
        <fullName evidence="1">Uncharacterized protein</fullName>
    </submittedName>
</protein>
<proteinExistence type="predicted"/>
<dbReference type="EMBL" id="MU069531">
    <property type="protein sequence ID" value="KAF5839820.1"/>
    <property type="molecule type" value="Genomic_DNA"/>
</dbReference>